<dbReference type="PATRIC" id="fig|2287.6.peg.2378"/>
<name>A0A0E3K6D8_SACSO</name>
<reference evidence="2" key="1">
    <citation type="submission" date="2016-04" db="EMBL/GenBank/DDBJ databases">
        <authorList>
            <person name="Shah S.A."/>
            <person name="Garrett R.A."/>
        </authorList>
    </citation>
    <scope>NUCLEOTIDE SEQUENCE [LARGE SCALE GENOMIC DNA]</scope>
    <source>
        <strain evidence="2">ATCC 35091 / DSM 1616 / JCM 8930 / NBRC 15331 / P1</strain>
    </source>
</reference>
<protein>
    <submittedName>
        <fullName evidence="1">Uncharacterized protein</fullName>
    </submittedName>
</protein>
<accession>A0A0E3K6D8</accession>
<dbReference type="Proteomes" id="UP000076770">
    <property type="component" value="Chromosome i"/>
</dbReference>
<dbReference type="AlphaFoldDB" id="A0A0E3K6D8"/>
<evidence type="ECO:0000313" key="1">
    <source>
        <dbReference type="EMBL" id="SAI84965.1"/>
    </source>
</evidence>
<dbReference type="EMBL" id="LT549890">
    <property type="protein sequence ID" value="SAI84965.1"/>
    <property type="molecule type" value="Genomic_DNA"/>
</dbReference>
<evidence type="ECO:0000313" key="2">
    <source>
        <dbReference type="Proteomes" id="UP000076770"/>
    </source>
</evidence>
<proteinExistence type="predicted"/>
<organism evidence="1 2">
    <name type="scientific">Saccharolobus solfataricus</name>
    <name type="common">Sulfolobus solfataricus</name>
    <dbReference type="NCBI Taxonomy" id="2287"/>
    <lineage>
        <taxon>Archaea</taxon>
        <taxon>Thermoproteota</taxon>
        <taxon>Thermoprotei</taxon>
        <taxon>Sulfolobales</taxon>
        <taxon>Sulfolobaceae</taxon>
        <taxon>Saccharolobus</taxon>
    </lineage>
</organism>
<sequence>MGLLNCQDFPINANLETRTPIGIAEDIYECIRAYDYLQEECKIVIPAYDPENIVKYGEKL</sequence>
<gene>
    <name evidence="1" type="ORF">SSOP1_1411</name>
</gene>